<reference evidence="6 7" key="1">
    <citation type="submission" date="2018-03" db="EMBL/GenBank/DDBJ databases">
        <title>Genomic Encyclopedia of Archaeal and Bacterial Type Strains, Phase II (KMG-II): from individual species to whole genera.</title>
        <authorList>
            <person name="Goeker M."/>
        </authorList>
    </citation>
    <scope>NUCLEOTIDE SEQUENCE [LARGE SCALE GENOMIC DNA]</scope>
    <source>
        <strain evidence="6 7">DSM 28229</strain>
    </source>
</reference>
<dbReference type="EMBL" id="QGDO01000002">
    <property type="protein sequence ID" value="PWJ43148.1"/>
    <property type="molecule type" value="Genomic_DNA"/>
</dbReference>
<feature type="transmembrane region" description="Helical" evidence="5">
    <location>
        <begin position="102"/>
        <end position="123"/>
    </location>
</feature>
<comment type="subcellular location">
    <subcellularLocation>
        <location evidence="1">Membrane</location>
        <topology evidence="1">Multi-pass membrane protein</topology>
    </subcellularLocation>
</comment>
<dbReference type="PANTHER" id="PTHR42038:SF2">
    <property type="entry name" value="TERPENE CYCLASE AUSL"/>
    <property type="match status" value="1"/>
</dbReference>
<dbReference type="RefSeq" id="WP_109617447.1">
    <property type="nucleotide sequence ID" value="NZ_QGDO01000002.1"/>
</dbReference>
<dbReference type="Pfam" id="PF25129">
    <property type="entry name" value="Pyr4-TMTC"/>
    <property type="match status" value="1"/>
</dbReference>
<keyword evidence="2 5" id="KW-0812">Transmembrane</keyword>
<dbReference type="GO" id="GO:0016020">
    <property type="term" value="C:membrane"/>
    <property type="evidence" value="ECO:0007669"/>
    <property type="project" value="UniProtKB-SubCell"/>
</dbReference>
<evidence type="ECO:0000256" key="3">
    <source>
        <dbReference type="ARBA" id="ARBA00022989"/>
    </source>
</evidence>
<evidence type="ECO:0000256" key="1">
    <source>
        <dbReference type="ARBA" id="ARBA00004141"/>
    </source>
</evidence>
<evidence type="ECO:0000256" key="2">
    <source>
        <dbReference type="ARBA" id="ARBA00022692"/>
    </source>
</evidence>
<feature type="transmembrane region" description="Helical" evidence="5">
    <location>
        <begin position="44"/>
        <end position="64"/>
    </location>
</feature>
<name>A0A315ZE99_SEDFL</name>
<dbReference type="AlphaFoldDB" id="A0A315ZE99"/>
<protein>
    <submittedName>
        <fullName evidence="6">Uncharacterized protein</fullName>
    </submittedName>
</protein>
<dbReference type="OrthoDB" id="821476at2"/>
<evidence type="ECO:0000313" key="6">
    <source>
        <dbReference type="EMBL" id="PWJ43148.1"/>
    </source>
</evidence>
<dbReference type="Proteomes" id="UP000245535">
    <property type="component" value="Unassembled WGS sequence"/>
</dbReference>
<evidence type="ECO:0000256" key="5">
    <source>
        <dbReference type="SAM" id="Phobius"/>
    </source>
</evidence>
<keyword evidence="3 5" id="KW-1133">Transmembrane helix</keyword>
<keyword evidence="4 5" id="KW-0472">Membrane</keyword>
<accession>A0A315ZE99</accession>
<dbReference type="GO" id="GO:0016829">
    <property type="term" value="F:lyase activity"/>
    <property type="evidence" value="ECO:0007669"/>
    <property type="project" value="InterPro"/>
</dbReference>
<evidence type="ECO:0000313" key="7">
    <source>
        <dbReference type="Proteomes" id="UP000245535"/>
    </source>
</evidence>
<gene>
    <name evidence="6" type="ORF">BC781_102697</name>
</gene>
<sequence length="231" mass="26523">MEKWINLTDYTVNQQILFLVDAICWMVAYGLAARNVIKYKFLEIPLAALVANFAWELVYSFALVTELGLWAVWGIRAWFLMDVFLLYALFKYGRKQVKNPYVLRYFNVIIIGGIIAWSGIIYLFHEEFGDPIGGITGYILNIMMSFLYIMLFFNHPQQKALSLGVAVWKMIGTAVIGVAVWIGDVPQPFVIWLAVITFILDLIYTFLLMNRKKFQLPNSNTALEKEASHAV</sequence>
<feature type="transmembrane region" description="Helical" evidence="5">
    <location>
        <begin position="12"/>
        <end position="32"/>
    </location>
</feature>
<dbReference type="InterPro" id="IPR039020">
    <property type="entry name" value="PaxB-like"/>
</dbReference>
<feature type="transmembrane region" description="Helical" evidence="5">
    <location>
        <begin position="70"/>
        <end position="90"/>
    </location>
</feature>
<evidence type="ECO:0000256" key="4">
    <source>
        <dbReference type="ARBA" id="ARBA00023136"/>
    </source>
</evidence>
<feature type="transmembrane region" description="Helical" evidence="5">
    <location>
        <begin position="189"/>
        <end position="209"/>
    </location>
</feature>
<keyword evidence="7" id="KW-1185">Reference proteome</keyword>
<comment type="caution">
    <text evidence="6">The sequence shown here is derived from an EMBL/GenBank/DDBJ whole genome shotgun (WGS) entry which is preliminary data.</text>
</comment>
<dbReference type="PANTHER" id="PTHR42038">
    <property type="match status" value="1"/>
</dbReference>
<organism evidence="6 7">
    <name type="scientific">Sediminitomix flava</name>
    <dbReference type="NCBI Taxonomy" id="379075"/>
    <lineage>
        <taxon>Bacteria</taxon>
        <taxon>Pseudomonadati</taxon>
        <taxon>Bacteroidota</taxon>
        <taxon>Cytophagia</taxon>
        <taxon>Cytophagales</taxon>
        <taxon>Flammeovirgaceae</taxon>
        <taxon>Sediminitomix</taxon>
    </lineage>
</organism>
<feature type="transmembrane region" description="Helical" evidence="5">
    <location>
        <begin position="160"/>
        <end position="183"/>
    </location>
</feature>
<proteinExistence type="predicted"/>
<feature type="transmembrane region" description="Helical" evidence="5">
    <location>
        <begin position="135"/>
        <end position="153"/>
    </location>
</feature>